<dbReference type="Proteomes" id="UP000784294">
    <property type="component" value="Unassembled WGS sequence"/>
</dbReference>
<dbReference type="EMBL" id="CAAALY010091558">
    <property type="protein sequence ID" value="VEL27991.1"/>
    <property type="molecule type" value="Genomic_DNA"/>
</dbReference>
<dbReference type="SUPFAM" id="SSF48557">
    <property type="entry name" value="L-aspartase-like"/>
    <property type="match status" value="1"/>
</dbReference>
<dbReference type="GO" id="GO:0006106">
    <property type="term" value="P:fumarate metabolic process"/>
    <property type="evidence" value="ECO:0007669"/>
    <property type="project" value="InterPro"/>
</dbReference>
<dbReference type="AlphaFoldDB" id="A0A448X4P8"/>
<evidence type="ECO:0000313" key="2">
    <source>
        <dbReference type="EMBL" id="VEL27991.1"/>
    </source>
</evidence>
<protein>
    <recommendedName>
        <fullName evidence="1">Fumarate lyase N-terminal domain-containing protein</fullName>
    </recommendedName>
</protein>
<dbReference type="GO" id="GO:0006108">
    <property type="term" value="P:malate metabolic process"/>
    <property type="evidence" value="ECO:0007669"/>
    <property type="project" value="TreeGrafter"/>
</dbReference>
<dbReference type="GO" id="GO:0004333">
    <property type="term" value="F:fumarate hydratase activity"/>
    <property type="evidence" value="ECO:0007669"/>
    <property type="project" value="InterPro"/>
</dbReference>
<dbReference type="InterPro" id="IPR008948">
    <property type="entry name" value="L-Aspartase-like"/>
</dbReference>
<sequence length="102" mass="10975">MKSDYFAALEQATDNVQLHFVPATNKFAALAGHDCLIHLAGGCLGQLAAGLLKTANDIRLLSSGPRCGLGELRLPENEPGSSIMPGIFKKKHITWRPFPCLC</sequence>
<evidence type="ECO:0000313" key="3">
    <source>
        <dbReference type="Proteomes" id="UP000784294"/>
    </source>
</evidence>
<dbReference type="InterPro" id="IPR005677">
    <property type="entry name" value="Fum_hydII"/>
</dbReference>
<name>A0A448X4P8_9PLAT</name>
<dbReference type="PANTHER" id="PTHR11444">
    <property type="entry name" value="ASPARTATEAMMONIA/ARGININOSUCCINATE/ADENYLOSUCCINATE LYASE"/>
    <property type="match status" value="1"/>
</dbReference>
<organism evidence="2 3">
    <name type="scientific">Protopolystoma xenopodis</name>
    <dbReference type="NCBI Taxonomy" id="117903"/>
    <lineage>
        <taxon>Eukaryota</taxon>
        <taxon>Metazoa</taxon>
        <taxon>Spiralia</taxon>
        <taxon>Lophotrochozoa</taxon>
        <taxon>Platyhelminthes</taxon>
        <taxon>Monogenea</taxon>
        <taxon>Polyopisthocotylea</taxon>
        <taxon>Polystomatidea</taxon>
        <taxon>Polystomatidae</taxon>
        <taxon>Protopolystoma</taxon>
    </lineage>
</organism>
<feature type="domain" description="Fumarate lyase N-terminal" evidence="1">
    <location>
        <begin position="18"/>
        <end position="86"/>
    </location>
</feature>
<reference evidence="2" key="1">
    <citation type="submission" date="2018-11" db="EMBL/GenBank/DDBJ databases">
        <authorList>
            <consortium name="Pathogen Informatics"/>
        </authorList>
    </citation>
    <scope>NUCLEOTIDE SEQUENCE</scope>
</reference>
<accession>A0A448X4P8</accession>
<dbReference type="GO" id="GO:0006099">
    <property type="term" value="P:tricarboxylic acid cycle"/>
    <property type="evidence" value="ECO:0007669"/>
    <property type="project" value="TreeGrafter"/>
</dbReference>
<dbReference type="InterPro" id="IPR022761">
    <property type="entry name" value="Fumarate_lyase_N"/>
</dbReference>
<evidence type="ECO:0000259" key="1">
    <source>
        <dbReference type="Pfam" id="PF00206"/>
    </source>
</evidence>
<dbReference type="PANTHER" id="PTHR11444:SF1">
    <property type="entry name" value="FUMARATE HYDRATASE, MITOCHONDRIAL"/>
    <property type="match status" value="1"/>
</dbReference>
<dbReference type="Gene3D" id="1.20.200.10">
    <property type="entry name" value="Fumarase/aspartase (Central domain)"/>
    <property type="match status" value="1"/>
</dbReference>
<dbReference type="OrthoDB" id="1738025at2759"/>
<gene>
    <name evidence="2" type="ORF">PXEA_LOCUS21431</name>
</gene>
<dbReference type="Pfam" id="PF00206">
    <property type="entry name" value="Lyase_1"/>
    <property type="match status" value="1"/>
</dbReference>
<keyword evidence="3" id="KW-1185">Reference proteome</keyword>
<comment type="caution">
    <text evidence="2">The sequence shown here is derived from an EMBL/GenBank/DDBJ whole genome shotgun (WGS) entry which is preliminary data.</text>
</comment>
<proteinExistence type="predicted"/>